<protein>
    <submittedName>
        <fullName evidence="1">Uncharacterized protein</fullName>
    </submittedName>
</protein>
<sequence length="49" mass="5724">MFTYKKYPNTNILACWGNLTKKGNPRHSLYASIDANLEVFNIENYIENL</sequence>
<dbReference type="EMBL" id="ADVK01000025">
    <property type="protein sequence ID" value="EFG95460.1"/>
    <property type="molecule type" value="Genomic_DNA"/>
</dbReference>
<proteinExistence type="predicted"/>
<dbReference type="AlphaFoldDB" id="D5RCF1"/>
<comment type="caution">
    <text evidence="1">The sequence shown here is derived from an EMBL/GenBank/DDBJ whole genome shotgun (WGS) entry which is preliminary data.</text>
</comment>
<evidence type="ECO:0000313" key="2">
    <source>
        <dbReference type="Proteomes" id="UP000003643"/>
    </source>
</evidence>
<organism evidence="1 2">
    <name type="scientific">Fusobacterium nucleatum subsp. nucleatum (strain ATCC 23726 / VPI 4351)</name>
    <dbReference type="NCBI Taxonomy" id="525283"/>
    <lineage>
        <taxon>Bacteria</taxon>
        <taxon>Fusobacteriati</taxon>
        <taxon>Fusobacteriota</taxon>
        <taxon>Fusobacteriia</taxon>
        <taxon>Fusobacteriales</taxon>
        <taxon>Fusobacteriaceae</taxon>
        <taxon>Fusobacterium</taxon>
    </lineage>
</organism>
<gene>
    <name evidence="1" type="ORF">HMPREF0397_0886</name>
</gene>
<name>D5RCF1_FUSN2</name>
<reference evidence="1 2" key="1">
    <citation type="submission" date="2010-04" db="EMBL/GenBank/DDBJ databases">
        <authorList>
            <person name="Qin X."/>
            <person name="Bachman B."/>
            <person name="Battles P."/>
            <person name="Bell A."/>
            <person name="Bess C."/>
            <person name="Bickham C."/>
            <person name="Chaboub L."/>
            <person name="Chen D."/>
            <person name="Coyle M."/>
            <person name="Deiros D.R."/>
            <person name="Dinh H."/>
            <person name="Forbes L."/>
            <person name="Fowler G."/>
            <person name="Francisco L."/>
            <person name="Fu Q."/>
            <person name="Gubbala S."/>
            <person name="Hale W."/>
            <person name="Han Y."/>
            <person name="Hemphill L."/>
            <person name="Highlander S.K."/>
            <person name="Hirani K."/>
            <person name="Hogues M."/>
            <person name="Jackson L."/>
            <person name="Jakkamsetti A."/>
            <person name="Javaid M."/>
            <person name="Jiang H."/>
            <person name="Korchina V."/>
            <person name="Kovar C."/>
            <person name="Lara F."/>
            <person name="Lee S."/>
            <person name="Mata R."/>
            <person name="Mathew T."/>
            <person name="Moen C."/>
            <person name="Morales K."/>
            <person name="Munidasa M."/>
            <person name="Nazareth L."/>
            <person name="Ngo R."/>
            <person name="Nguyen L."/>
            <person name="Okwuonu G."/>
            <person name="Ongeri F."/>
            <person name="Patil S."/>
            <person name="Petrosino J."/>
            <person name="Pham C."/>
            <person name="Pham P."/>
            <person name="Pu L.-L."/>
            <person name="Puazo M."/>
            <person name="Raj R."/>
            <person name="Reid J."/>
            <person name="Rouhana J."/>
            <person name="Saada N."/>
            <person name="Shang Y."/>
            <person name="Simmons D."/>
            <person name="Thornton R."/>
            <person name="Warren J."/>
            <person name="Weissenberger G."/>
            <person name="Zhang J."/>
            <person name="Zhang L."/>
            <person name="Zhou C."/>
            <person name="Zhu D."/>
            <person name="Muzny D."/>
            <person name="Worley K."/>
            <person name="Gibbs R."/>
        </authorList>
    </citation>
    <scope>NUCLEOTIDE SEQUENCE [LARGE SCALE GENOMIC DNA]</scope>
    <source>
        <strain evidence="2">ATCC 23726 / VPI 4351</strain>
    </source>
</reference>
<accession>D5RCF1</accession>
<evidence type="ECO:0000313" key="1">
    <source>
        <dbReference type="EMBL" id="EFG95460.1"/>
    </source>
</evidence>
<dbReference type="Proteomes" id="UP000003643">
    <property type="component" value="Unassembled WGS sequence"/>
</dbReference>